<dbReference type="AlphaFoldDB" id="A0A9N9D496"/>
<name>A0A9N9D496_9GLOM</name>
<evidence type="ECO:0000313" key="1">
    <source>
        <dbReference type="EMBL" id="CAG8626380.1"/>
    </source>
</evidence>
<accession>A0A9N9D496</accession>
<comment type="caution">
    <text evidence="1">The sequence shown here is derived from an EMBL/GenBank/DDBJ whole genome shotgun (WGS) entry which is preliminary data.</text>
</comment>
<protein>
    <submittedName>
        <fullName evidence="1">10681_t:CDS:1</fullName>
    </submittedName>
</protein>
<organism evidence="1 2">
    <name type="scientific">Dentiscutata erythropus</name>
    <dbReference type="NCBI Taxonomy" id="1348616"/>
    <lineage>
        <taxon>Eukaryota</taxon>
        <taxon>Fungi</taxon>
        <taxon>Fungi incertae sedis</taxon>
        <taxon>Mucoromycota</taxon>
        <taxon>Glomeromycotina</taxon>
        <taxon>Glomeromycetes</taxon>
        <taxon>Diversisporales</taxon>
        <taxon>Gigasporaceae</taxon>
        <taxon>Dentiscutata</taxon>
    </lineage>
</organism>
<dbReference type="Proteomes" id="UP000789405">
    <property type="component" value="Unassembled WGS sequence"/>
</dbReference>
<proteinExistence type="predicted"/>
<dbReference type="OrthoDB" id="2433005at2759"/>
<gene>
    <name evidence="1" type="ORF">DERYTH_LOCUS8910</name>
</gene>
<dbReference type="EMBL" id="CAJVPY010004725">
    <property type="protein sequence ID" value="CAG8626380.1"/>
    <property type="molecule type" value="Genomic_DNA"/>
</dbReference>
<dbReference type="PANTHER" id="PTHR46954">
    <property type="entry name" value="C2H2-TYPE DOMAIN-CONTAINING PROTEIN"/>
    <property type="match status" value="1"/>
</dbReference>
<sequence length="228" mass="26672">MAPLSYDLAGMILPHDTFGSHLDSQLRTVDEELEKRNFKVARNVLTSVWEDTIIDGYPVLAKYVNPSEEPYYLREKSATWMENHKPHSICAASMSIFDNTTHFSGFLFSVLMERKLIPPDTNLHYLSFDWTLKYHTRGCSHKQSNLLVKPDTDTQDFQANNISIHNYWHSEFLVSNENYEAIWVDKEVIPKNLSETYHQVQIQEELVADKVLIVDWEAWTQSEWTNEE</sequence>
<dbReference type="PANTHER" id="PTHR46954:SF1">
    <property type="entry name" value="C2H2-TYPE DOMAIN-CONTAINING PROTEIN"/>
    <property type="match status" value="1"/>
</dbReference>
<reference evidence="1" key="1">
    <citation type="submission" date="2021-06" db="EMBL/GenBank/DDBJ databases">
        <authorList>
            <person name="Kallberg Y."/>
            <person name="Tangrot J."/>
            <person name="Rosling A."/>
        </authorList>
    </citation>
    <scope>NUCLEOTIDE SEQUENCE</scope>
    <source>
        <strain evidence="1">MA453B</strain>
    </source>
</reference>
<keyword evidence="2" id="KW-1185">Reference proteome</keyword>
<evidence type="ECO:0000313" key="2">
    <source>
        <dbReference type="Proteomes" id="UP000789405"/>
    </source>
</evidence>